<reference evidence="2 3" key="1">
    <citation type="submission" date="2017-04" db="EMBL/GenBank/DDBJ databases">
        <title>Draft genome sequence of Marssonina coronaria NL1: causal agent of apple blotch.</title>
        <authorList>
            <person name="Cheng Q."/>
        </authorList>
    </citation>
    <scope>NUCLEOTIDE SEQUENCE [LARGE SCALE GENOMIC DNA]</scope>
    <source>
        <strain evidence="2 3">NL1</strain>
    </source>
</reference>
<feature type="region of interest" description="Disordered" evidence="1">
    <location>
        <begin position="58"/>
        <end position="94"/>
    </location>
</feature>
<keyword evidence="3" id="KW-1185">Reference proteome</keyword>
<evidence type="ECO:0000256" key="1">
    <source>
        <dbReference type="SAM" id="MobiDB-lite"/>
    </source>
</evidence>
<gene>
    <name evidence="2" type="ORF">B2J93_6140</name>
</gene>
<dbReference type="Proteomes" id="UP000242519">
    <property type="component" value="Unassembled WGS sequence"/>
</dbReference>
<feature type="compositionally biased region" description="Basic and acidic residues" evidence="1">
    <location>
        <begin position="324"/>
        <end position="337"/>
    </location>
</feature>
<feature type="region of interest" description="Disordered" evidence="1">
    <location>
        <begin position="744"/>
        <end position="773"/>
    </location>
</feature>
<evidence type="ECO:0000313" key="3">
    <source>
        <dbReference type="Proteomes" id="UP000242519"/>
    </source>
</evidence>
<protein>
    <recommendedName>
        <fullName evidence="4">F-box domain-containing protein</fullName>
    </recommendedName>
</protein>
<sequence length="947" mass="104101">MACDGLSSLSASFENNHDNGIDDTGAPLDLSAVFSHPAGLRTARHLVASLIQAAQTQTQMQMQTQTHTQNPGQQGNSHVSSTHTGSSPLSDSSPEVAGLLRDILAFSEAGNMESGSEDTGVASSRTCNQDVLMEEEAASTLIAVRSQRSITNSSFASRSPLTNAHNSNAPNSIYSSTAGQSSMQRTQHQRPPFHGLPSALDTTSAFRASESPLHGTESPYNVESPSGRSSAPSMSRQSSGRPANGSKLPNPESEPLRLDRSQSLTFPSHFPSSQNPAKIQARSYGVQSSHQRIQPHNPASAGPQNRMGSNTSSNIKAFLPVNKASDKGTVARKESSPADRTTSVDSRNARGGSPRGPLISSAPQRTPTLISPHPGADHPTANIAGNLVWDVGTAKKRRAKALGAPREKRQKKDIADTSKIKGKRVKKDEKPTPAAHKISNDLWLRIIEFSPPSFLKKVRLLNKDFKAMVDTYDSIYVNQRMENFGSDIPTAVSMGLSERQYTNLLGGKGCMEPGCDDKKASRTHWSWAQRWCTDCWRNKIEREDRILKARQHDFPNRQVLTKLLECIPIGMHDSFMKAHDYIEDMESRPASAPRIYKYYLKAEVDKVIEEYQAFKPAPFKDDPAKSAAENASDRTEHQAKEAAAVVAQTKFLDDGKVANSEHMQRVLKIEAAIRAKRQGDAQPYNENRKARRELFLKRAATEIPDIPESFIVEAKAFKAATRIFRDPGTERGWQTLKPKIQKEWDDGAEARQAKQDAEDAAEAEGSGDDEMNLIDQSQDELSRMDGRRAENALAQNQPHDQLRALGHQQLRQGQFDFSQYLTNSRTTYAGGMLGNYSNNRSSSSMISGSGGAGLSNYHDSSLFYNTQQFHSQPASQLHHIHSNFPQMSSLPQMSLGFNPYQNQHAPQHISHNYYTSTPQPPQAGKIPVHSLLAEAPAPINQHFSGYL</sequence>
<feature type="compositionally biased region" description="Low complexity" evidence="1">
    <location>
        <begin position="58"/>
        <end position="69"/>
    </location>
</feature>
<dbReference type="AlphaFoldDB" id="A0A218ZH07"/>
<dbReference type="EMBL" id="MZNU01000006">
    <property type="protein sequence ID" value="OWP07361.1"/>
    <property type="molecule type" value="Genomic_DNA"/>
</dbReference>
<feature type="compositionally biased region" description="Acidic residues" evidence="1">
    <location>
        <begin position="758"/>
        <end position="772"/>
    </location>
</feature>
<feature type="compositionally biased region" description="Polar residues" evidence="1">
    <location>
        <begin position="261"/>
        <end position="277"/>
    </location>
</feature>
<accession>A0A218ZH07</accession>
<dbReference type="OrthoDB" id="2322499at2759"/>
<evidence type="ECO:0000313" key="2">
    <source>
        <dbReference type="EMBL" id="OWP07361.1"/>
    </source>
</evidence>
<name>A0A218ZH07_9HELO</name>
<feature type="compositionally biased region" description="Low complexity" evidence="1">
    <location>
        <begin position="224"/>
        <end position="241"/>
    </location>
</feature>
<feature type="compositionally biased region" description="Basic and acidic residues" evidence="1">
    <location>
        <begin position="744"/>
        <end position="757"/>
    </location>
</feature>
<organism evidence="2 3">
    <name type="scientific">Diplocarpon coronariae</name>
    <dbReference type="NCBI Taxonomy" id="2795749"/>
    <lineage>
        <taxon>Eukaryota</taxon>
        <taxon>Fungi</taxon>
        <taxon>Dikarya</taxon>
        <taxon>Ascomycota</taxon>
        <taxon>Pezizomycotina</taxon>
        <taxon>Leotiomycetes</taxon>
        <taxon>Helotiales</taxon>
        <taxon>Drepanopezizaceae</taxon>
        <taxon>Diplocarpon</taxon>
    </lineage>
</organism>
<dbReference type="InParanoid" id="A0A218ZH07"/>
<feature type="compositionally biased region" description="Polar residues" evidence="1">
    <location>
        <begin position="152"/>
        <end position="186"/>
    </location>
</feature>
<feature type="compositionally biased region" description="Polar residues" evidence="1">
    <location>
        <begin position="285"/>
        <end position="294"/>
    </location>
</feature>
<feature type="compositionally biased region" description="Polar residues" evidence="1">
    <location>
        <begin position="70"/>
        <end position="93"/>
    </location>
</feature>
<dbReference type="STRING" id="503106.A0A218ZH07"/>
<evidence type="ECO:0008006" key="4">
    <source>
        <dbReference type="Google" id="ProtNLM"/>
    </source>
</evidence>
<comment type="caution">
    <text evidence="2">The sequence shown here is derived from an EMBL/GenBank/DDBJ whole genome shotgun (WGS) entry which is preliminary data.</text>
</comment>
<feature type="compositionally biased region" description="Polar residues" evidence="1">
    <location>
        <begin position="302"/>
        <end position="315"/>
    </location>
</feature>
<feature type="region of interest" description="Disordered" evidence="1">
    <location>
        <begin position="152"/>
        <end position="382"/>
    </location>
</feature>
<feature type="compositionally biased region" description="Basic and acidic residues" evidence="1">
    <location>
        <begin position="405"/>
        <end position="419"/>
    </location>
</feature>
<proteinExistence type="predicted"/>
<feature type="region of interest" description="Disordered" evidence="1">
    <location>
        <begin position="398"/>
        <end position="433"/>
    </location>
</feature>